<sequence length="361" mass="40839">MKVSVVIVSYNARFYLEQCLHSVEAALENIEGEIIVVDNASPERPLDFVKPKFPNVHFIESPENLGFGKANNLGVEKAKGEYVLILNPDTVIPENLFSEILPFADQTENLGALGVRLIDANGKFHPESKRNIPNFENTFGKLFGTLINSKSSKSYYKTDVGEFDVAPAEILVGAFMLLKKSVYQKVGGFDERYFMYGEDIDLSYTLVLNGFTNYYYGKTTVLHYKGESTRKDKKYLKVFFDAMKLFVDKYYSEDGLKYFIFKLGLKVRAKLALSKGTFKKGDVKVKREIEVANLQKIQSPNDIKEKSAQILLDGSIFSNQEMLSFINSYSQPIQREFYIQPKGMNVIIGDLGISGTIEQNL</sequence>
<reference evidence="2 3" key="1">
    <citation type="submission" date="2024-06" db="EMBL/GenBank/DDBJ databases">
        <title>Genomic Encyclopedia of Type Strains, Phase IV (KMG-IV): sequencing the most valuable type-strain genomes for metagenomic binning, comparative biology and taxonomic classification.</title>
        <authorList>
            <person name="Goeker M."/>
        </authorList>
    </citation>
    <scope>NUCLEOTIDE SEQUENCE [LARGE SCALE GENOMIC DNA]</scope>
    <source>
        <strain evidence="2 3">DSM 29388</strain>
    </source>
</reference>
<dbReference type="CDD" id="cd04186">
    <property type="entry name" value="GT_2_like_c"/>
    <property type="match status" value="1"/>
</dbReference>
<evidence type="ECO:0000313" key="2">
    <source>
        <dbReference type="EMBL" id="MET3732112.1"/>
    </source>
</evidence>
<dbReference type="Gene3D" id="3.90.550.10">
    <property type="entry name" value="Spore Coat Polysaccharide Biosynthesis Protein SpsA, Chain A"/>
    <property type="match status" value="1"/>
</dbReference>
<feature type="domain" description="Glycosyltransferase 2-like" evidence="1">
    <location>
        <begin position="4"/>
        <end position="148"/>
    </location>
</feature>
<gene>
    <name evidence="2" type="ORF">ABID46_001696</name>
</gene>
<dbReference type="SUPFAM" id="SSF53448">
    <property type="entry name" value="Nucleotide-diphospho-sugar transferases"/>
    <property type="match status" value="1"/>
</dbReference>
<dbReference type="PANTHER" id="PTHR43179:SF7">
    <property type="entry name" value="RHAMNOSYLTRANSFERASE WBBL"/>
    <property type="match status" value="1"/>
</dbReference>
<organism evidence="2 3">
    <name type="scientific">Moheibacter stercoris</name>
    <dbReference type="NCBI Taxonomy" id="1628251"/>
    <lineage>
        <taxon>Bacteria</taxon>
        <taxon>Pseudomonadati</taxon>
        <taxon>Bacteroidota</taxon>
        <taxon>Flavobacteriia</taxon>
        <taxon>Flavobacteriales</taxon>
        <taxon>Weeksellaceae</taxon>
        <taxon>Moheibacter</taxon>
    </lineage>
</organism>
<evidence type="ECO:0000313" key="3">
    <source>
        <dbReference type="Proteomes" id="UP001549146"/>
    </source>
</evidence>
<dbReference type="InterPro" id="IPR001173">
    <property type="entry name" value="Glyco_trans_2-like"/>
</dbReference>
<evidence type="ECO:0000259" key="1">
    <source>
        <dbReference type="Pfam" id="PF00535"/>
    </source>
</evidence>
<name>A0ABV2LWW7_9FLAO</name>
<keyword evidence="3" id="KW-1185">Reference proteome</keyword>
<dbReference type="Proteomes" id="UP001549146">
    <property type="component" value="Unassembled WGS sequence"/>
</dbReference>
<dbReference type="PANTHER" id="PTHR43179">
    <property type="entry name" value="RHAMNOSYLTRANSFERASE WBBL"/>
    <property type="match status" value="1"/>
</dbReference>
<proteinExistence type="predicted"/>
<accession>A0ABV2LWW7</accession>
<protein>
    <submittedName>
        <fullName evidence="2">GT2 family glycosyltransferase</fullName>
    </submittedName>
</protein>
<comment type="caution">
    <text evidence="2">The sequence shown here is derived from an EMBL/GenBank/DDBJ whole genome shotgun (WGS) entry which is preliminary data.</text>
</comment>
<dbReference type="InterPro" id="IPR029044">
    <property type="entry name" value="Nucleotide-diphossugar_trans"/>
</dbReference>
<dbReference type="RefSeq" id="WP_354509008.1">
    <property type="nucleotide sequence ID" value="NZ_JBEPMO010000008.1"/>
</dbReference>
<dbReference type="EMBL" id="JBEPMO010000008">
    <property type="protein sequence ID" value="MET3732112.1"/>
    <property type="molecule type" value="Genomic_DNA"/>
</dbReference>
<dbReference type="Pfam" id="PF00535">
    <property type="entry name" value="Glycos_transf_2"/>
    <property type="match status" value="1"/>
</dbReference>